<proteinExistence type="inferred from homology"/>
<dbReference type="AlphaFoldDB" id="A0A8E2BEJ6"/>
<dbReference type="CDD" id="cd01008">
    <property type="entry name" value="PBP2_NrtA_SsuA_CpmA_like"/>
    <property type="match status" value="1"/>
</dbReference>
<gene>
    <name evidence="5" type="ORF">HNQ96_005730</name>
</gene>
<dbReference type="Pfam" id="PF13379">
    <property type="entry name" value="NMT1_2"/>
    <property type="match status" value="1"/>
</dbReference>
<evidence type="ECO:0000256" key="4">
    <source>
        <dbReference type="SAM" id="SignalP"/>
    </source>
</evidence>
<dbReference type="PANTHER" id="PTHR30024">
    <property type="entry name" value="ALIPHATIC SULFONATES-BINDING PROTEIN-RELATED"/>
    <property type="match status" value="1"/>
</dbReference>
<evidence type="ECO:0000256" key="2">
    <source>
        <dbReference type="ARBA" id="ARBA00010742"/>
    </source>
</evidence>
<keyword evidence="3 4" id="KW-0732">Signal</keyword>
<organism evidence="5 6">
    <name type="scientific">Aminobacter carboxidus</name>
    <dbReference type="NCBI Taxonomy" id="376165"/>
    <lineage>
        <taxon>Bacteria</taxon>
        <taxon>Pseudomonadati</taxon>
        <taxon>Pseudomonadota</taxon>
        <taxon>Alphaproteobacteria</taxon>
        <taxon>Hyphomicrobiales</taxon>
        <taxon>Phyllobacteriaceae</taxon>
        <taxon>Aminobacter</taxon>
    </lineage>
</organism>
<dbReference type="Gene3D" id="3.40.190.10">
    <property type="entry name" value="Periplasmic binding protein-like II"/>
    <property type="match status" value="2"/>
</dbReference>
<dbReference type="EMBL" id="JACHGI010000019">
    <property type="protein sequence ID" value="MBB6469836.1"/>
    <property type="molecule type" value="Genomic_DNA"/>
</dbReference>
<dbReference type="GO" id="GO:0042597">
    <property type="term" value="C:periplasmic space"/>
    <property type="evidence" value="ECO:0007669"/>
    <property type="project" value="UniProtKB-SubCell"/>
</dbReference>
<comment type="similarity">
    <text evidence="2">Belongs to the bacterial solute-binding protein SsuA/TauA family.</text>
</comment>
<dbReference type="PANTHER" id="PTHR30024:SF47">
    <property type="entry name" value="TAURINE-BINDING PERIPLASMIC PROTEIN"/>
    <property type="match status" value="1"/>
</dbReference>
<protein>
    <submittedName>
        <fullName evidence="5">ABC-type nitrate/sulfonate/bicarbonate transport system substrate-binding protein</fullName>
    </submittedName>
</protein>
<comment type="subcellular location">
    <subcellularLocation>
        <location evidence="1">Periplasm</location>
    </subcellularLocation>
</comment>
<evidence type="ECO:0000313" key="6">
    <source>
        <dbReference type="Proteomes" id="UP000532373"/>
    </source>
</evidence>
<evidence type="ECO:0000256" key="1">
    <source>
        <dbReference type="ARBA" id="ARBA00004418"/>
    </source>
</evidence>
<feature type="chain" id="PRO_5034110932" evidence="4">
    <location>
        <begin position="28"/>
        <end position="349"/>
    </location>
</feature>
<sequence>MRSILRLIRTTALITTLSIAGVSQVAAQAVETDTLNISIGPDLPFLVHIVAKEKGFFAEAGFKNVEFKTFASGNLAGEALLADQIQLWTPGNLPPVSMAHNGVPVVVLGTNAVSHGLEKIVVRADAGVDNPEDLYKTKLGLLVSSTSGALLTNLAKHYGLDATKIQTVNLAPPEAMAAMANNEIQGIIFWEPFPYRAVKEQAAKIVHTGTKSFFAKNNGEDVPVSNNRTVWVASQDWVKANPNAANALVKSLLKAQAYVVDPAHKDEVLKIYSEVQKQPIEMNQALLDNYIFNPKVDQAYVDDMAAIADYLQATNRIQGEKKDILTYTYTEPMKAFDPALVQIEGQWQP</sequence>
<comment type="caution">
    <text evidence="5">The sequence shown here is derived from an EMBL/GenBank/DDBJ whole genome shotgun (WGS) entry which is preliminary data.</text>
</comment>
<dbReference type="Proteomes" id="UP000532373">
    <property type="component" value="Unassembled WGS sequence"/>
</dbReference>
<name>A0A8E2BEJ6_9HYPH</name>
<feature type="signal peptide" evidence="4">
    <location>
        <begin position="1"/>
        <end position="27"/>
    </location>
</feature>
<evidence type="ECO:0000313" key="5">
    <source>
        <dbReference type="EMBL" id="MBB6469836.1"/>
    </source>
</evidence>
<reference evidence="5 6" key="1">
    <citation type="submission" date="2020-08" db="EMBL/GenBank/DDBJ databases">
        <title>Genomic Encyclopedia of Type Strains, Phase IV (KMG-IV): sequencing the most valuable type-strain genomes for metagenomic binning, comparative biology and taxonomic classification.</title>
        <authorList>
            <person name="Goeker M."/>
        </authorList>
    </citation>
    <scope>NUCLEOTIDE SEQUENCE [LARGE SCALE GENOMIC DNA]</scope>
    <source>
        <strain evidence="5 6">DSM 17454</strain>
    </source>
</reference>
<evidence type="ECO:0000256" key="3">
    <source>
        <dbReference type="ARBA" id="ARBA00022729"/>
    </source>
</evidence>
<dbReference type="RefSeq" id="WP_184773524.1">
    <property type="nucleotide sequence ID" value="NZ_JACHGI010000019.1"/>
</dbReference>
<dbReference type="SUPFAM" id="SSF53850">
    <property type="entry name" value="Periplasmic binding protein-like II"/>
    <property type="match status" value="1"/>
</dbReference>
<accession>A0A8E2BEJ6</accession>